<dbReference type="RefSeq" id="WP_096669057.1">
    <property type="nucleotide sequence ID" value="NZ_AP018316.1"/>
</dbReference>
<evidence type="ECO:0000313" key="3">
    <source>
        <dbReference type="EMBL" id="BAZ87171.1"/>
    </source>
</evidence>
<accession>A0A1Z4V6K3</accession>
<keyword evidence="2" id="KW-0472">Membrane</keyword>
<dbReference type="EMBL" id="AP018316">
    <property type="protein sequence ID" value="BAZ87171.1"/>
    <property type="molecule type" value="Genomic_DNA"/>
</dbReference>
<organism evidence="3 4">
    <name type="scientific">Dolichospermum compactum NIES-806</name>
    <dbReference type="NCBI Taxonomy" id="1973481"/>
    <lineage>
        <taxon>Bacteria</taxon>
        <taxon>Bacillati</taxon>
        <taxon>Cyanobacteriota</taxon>
        <taxon>Cyanophyceae</taxon>
        <taxon>Nostocales</taxon>
        <taxon>Aphanizomenonaceae</taxon>
        <taxon>Dolichospermum</taxon>
        <taxon>Dolichospermum compactum</taxon>
    </lineage>
</organism>
<keyword evidence="2" id="KW-0812">Transmembrane</keyword>
<dbReference type="NCBIfam" id="NF040558">
    <property type="entry name" value="CAS_Csx18"/>
    <property type="match status" value="1"/>
</dbReference>
<sequence length="91" mass="10012">MYISRRSATVRNVSISTVNGGITLVILLIAPLGLAAVIINTILVTVTTYIVASAADRVVLWLEPEQNAELTSSGKGKYRSPKKSNLQRWWR</sequence>
<reference evidence="3 4" key="1">
    <citation type="submission" date="2017-06" db="EMBL/GenBank/DDBJ databases">
        <title>Genome sequencing of cyanobaciteial culture collection at National Institute for Environmental Studies (NIES).</title>
        <authorList>
            <person name="Hirose Y."/>
            <person name="Shimura Y."/>
            <person name="Fujisawa T."/>
            <person name="Nakamura Y."/>
            <person name="Kawachi M."/>
        </authorList>
    </citation>
    <scope>NUCLEOTIDE SEQUENCE [LARGE SCALE GENOMIC DNA]</scope>
    <source>
        <strain evidence="3 4">NIES-806</strain>
    </source>
</reference>
<feature type="transmembrane region" description="Helical" evidence="2">
    <location>
        <begin position="21"/>
        <end position="52"/>
    </location>
</feature>
<dbReference type="KEGG" id="dcm:NIES806_33890"/>
<evidence type="ECO:0000313" key="4">
    <source>
        <dbReference type="Proteomes" id="UP000218702"/>
    </source>
</evidence>
<evidence type="ECO:0000256" key="1">
    <source>
        <dbReference type="SAM" id="MobiDB-lite"/>
    </source>
</evidence>
<proteinExistence type="predicted"/>
<gene>
    <name evidence="3" type="ORF">NIES806_33890</name>
</gene>
<keyword evidence="4" id="KW-1185">Reference proteome</keyword>
<evidence type="ECO:0000256" key="2">
    <source>
        <dbReference type="SAM" id="Phobius"/>
    </source>
</evidence>
<dbReference type="OrthoDB" id="574339at2"/>
<feature type="region of interest" description="Disordered" evidence="1">
    <location>
        <begin position="69"/>
        <end position="91"/>
    </location>
</feature>
<dbReference type="Proteomes" id="UP000218702">
    <property type="component" value="Chromosome"/>
</dbReference>
<keyword evidence="2" id="KW-1133">Transmembrane helix</keyword>
<protein>
    <submittedName>
        <fullName evidence="3">Uncharacterized protein</fullName>
    </submittedName>
</protein>
<dbReference type="AlphaFoldDB" id="A0A1Z4V6K3"/>
<name>A0A1Z4V6K3_9CYAN</name>